<dbReference type="PANTHER" id="PTHR13503:SF3">
    <property type="entry name" value="NEGATIVE ELONGATION FACTOR B"/>
    <property type="match status" value="1"/>
</dbReference>
<gene>
    <name evidence="2" type="ORF">g.81234</name>
</gene>
<evidence type="ECO:0000256" key="1">
    <source>
        <dbReference type="SAM" id="MobiDB-lite"/>
    </source>
</evidence>
<evidence type="ECO:0008006" key="3">
    <source>
        <dbReference type="Google" id="ProtNLM"/>
    </source>
</evidence>
<sequence>MATLGVEASVASGAQSGADCSEPPPPLVGQAGQEFVQNTLSTHDPLEAIAEIQRRGGLPDPRCAPLLGLLDQLGVSRSEACRHVLQSAMRDLLARVESMGPDALLGLLELSFPFVGLAELRAVPLAVLDRLHPVPASFLKQLTADGALFRELPLGVQRQVWDLDRKLLQAHALPLVLGYAHETATVLRALDMREAAAAAGKGGRAGAPGPRTGNPPAAPPALPRRILRRGSAALQRLTRMVGGGRQIYRGLAELCAARFRDGDALYVGVPEAALCTLRSQLLMALHDLGQAELCSRDPCHKLAWTLDACLMDKRLDSRRLQEIGNFFVRFEDHAPFAARAGSSRRGHRGAQQQRSQRSGSRAWEDDAESSGAPGASAALDPFQELGDAGMVLRDPSTLHLIVHNILQHVSAAVEEERQPKDDAELVLLTRLLQLAVGCRAGLRQGRVVYAEASPEIMTTLYPTLANLMLEAALRDPGEPIDSETEAAALETLTPLLSRSEAVRKVAQMFLLERLEERDLLTATLLLQTMAGAMETMTDKSIPEFAPFGFSLARQLTILLTEGAVRVEDGIWQLAVDRVLVKLVDSETAVHEEVLRLLLAASSQIPLLPLANYLHHTLSNSRKSRKRFKKRKLVSLELEPWSEYAGAASEPAYSDGYASAGYTSGACVLWSSSEGRRWPECACFLVDACRSLGCLEPPMLLPALEGPPPPSCPAKPCLCLSDPFSPQPPLPLRSRVCQPG</sequence>
<organism evidence="2">
    <name type="scientific">Auxenochlorella protothecoides</name>
    <name type="common">Green microalga</name>
    <name type="synonym">Chlorella protothecoides</name>
    <dbReference type="NCBI Taxonomy" id="3075"/>
    <lineage>
        <taxon>Eukaryota</taxon>
        <taxon>Viridiplantae</taxon>
        <taxon>Chlorophyta</taxon>
        <taxon>core chlorophytes</taxon>
        <taxon>Trebouxiophyceae</taxon>
        <taxon>Chlorellales</taxon>
        <taxon>Chlorellaceae</taxon>
        <taxon>Auxenochlorella</taxon>
    </lineage>
</organism>
<dbReference type="GO" id="GO:0045892">
    <property type="term" value="P:negative regulation of DNA-templated transcription"/>
    <property type="evidence" value="ECO:0007669"/>
    <property type="project" value="InterPro"/>
</dbReference>
<feature type="region of interest" description="Disordered" evidence="1">
    <location>
        <begin position="339"/>
        <end position="379"/>
    </location>
</feature>
<accession>A0A1D1ZNX9</accession>
<dbReference type="InterPro" id="IPR010405">
    <property type="entry name" value="COBRA1"/>
</dbReference>
<feature type="compositionally biased region" description="Low complexity" evidence="1">
    <location>
        <begin position="369"/>
        <end position="378"/>
    </location>
</feature>
<name>A0A1D1ZNX9_AUXPR</name>
<dbReference type="GO" id="GO:0005634">
    <property type="term" value="C:nucleus"/>
    <property type="evidence" value="ECO:0007669"/>
    <property type="project" value="InterPro"/>
</dbReference>
<evidence type="ECO:0000313" key="2">
    <source>
        <dbReference type="EMBL" id="JAT68425.1"/>
    </source>
</evidence>
<dbReference type="Pfam" id="PF06209">
    <property type="entry name" value="COBRA1"/>
    <property type="match status" value="3"/>
</dbReference>
<reference evidence="2" key="1">
    <citation type="submission" date="2015-08" db="EMBL/GenBank/DDBJ databases">
        <authorList>
            <person name="Babu N.S."/>
            <person name="Beckwith C.J."/>
            <person name="Beseler K.G."/>
            <person name="Brison A."/>
            <person name="Carone J.V."/>
            <person name="Caskin T.P."/>
            <person name="Diamond M."/>
            <person name="Durham M.E."/>
            <person name="Foxe J.M."/>
            <person name="Go M."/>
            <person name="Henderson B.A."/>
            <person name="Jones I.B."/>
            <person name="McGettigan J.A."/>
            <person name="Micheletti S.J."/>
            <person name="Nasrallah M.E."/>
            <person name="Ortiz D."/>
            <person name="Piller C.R."/>
            <person name="Privatt S.R."/>
            <person name="Schneider S.L."/>
            <person name="Sharp S."/>
            <person name="Smith T.C."/>
            <person name="Stanton J.D."/>
            <person name="Ullery H.E."/>
            <person name="Wilson R.J."/>
            <person name="Serrano M.G."/>
            <person name="Buck G."/>
            <person name="Lee V."/>
            <person name="Wang Y."/>
            <person name="Carvalho R."/>
            <person name="Voegtly L."/>
            <person name="Shi R."/>
            <person name="Duckworth R."/>
            <person name="Johnson A."/>
            <person name="Loviza R."/>
            <person name="Walstead R."/>
            <person name="Shah Z."/>
            <person name="Kiflezghi M."/>
            <person name="Wade K."/>
            <person name="Ball S.L."/>
            <person name="Bradley K.W."/>
            <person name="Asai D.J."/>
            <person name="Bowman C.A."/>
            <person name="Russell D.A."/>
            <person name="Pope W.H."/>
            <person name="Jacobs-Sera D."/>
            <person name="Hendrix R.W."/>
            <person name="Hatfull G.F."/>
        </authorList>
    </citation>
    <scope>NUCLEOTIDE SEQUENCE</scope>
</reference>
<dbReference type="EMBL" id="GDKF01010197">
    <property type="protein sequence ID" value="JAT68425.1"/>
    <property type="molecule type" value="Transcribed_RNA"/>
</dbReference>
<feature type="region of interest" description="Disordered" evidence="1">
    <location>
        <begin position="200"/>
        <end position="222"/>
    </location>
</feature>
<proteinExistence type="predicted"/>
<protein>
    <recommendedName>
        <fullName evidence="3">Negative elongation factor B</fullName>
    </recommendedName>
</protein>
<dbReference type="PANTHER" id="PTHR13503">
    <property type="entry name" value="NEGATIVE ELONGATION FACTOR COMPLEX MEMBER B"/>
    <property type="match status" value="1"/>
</dbReference>
<feature type="compositionally biased region" description="Low complexity" evidence="1">
    <location>
        <begin position="349"/>
        <end position="361"/>
    </location>
</feature>
<dbReference type="AlphaFoldDB" id="A0A1D1ZNX9"/>